<reference evidence="2 3" key="1">
    <citation type="journal article" date="2014" name="Int. J. Syst. Evol. Microbiol.">
        <title>Complete genome sequence of Corynebacterium casei LMG S-19264T (=DSM 44701T), isolated from a smear-ripened cheese.</title>
        <authorList>
            <consortium name="US DOE Joint Genome Institute (JGI-PGF)"/>
            <person name="Walter F."/>
            <person name="Albersmeier A."/>
            <person name="Kalinowski J."/>
            <person name="Ruckert C."/>
        </authorList>
    </citation>
    <scope>NUCLEOTIDE SEQUENCE [LARGE SCALE GENOMIC DNA]</scope>
    <source>
        <strain evidence="2 3">CGMCC 1.7029</strain>
    </source>
</reference>
<protein>
    <submittedName>
        <fullName evidence="2">Uncharacterized protein</fullName>
    </submittedName>
</protein>
<comment type="caution">
    <text evidence="2">The sequence shown here is derived from an EMBL/GenBank/DDBJ whole genome shotgun (WGS) entry which is preliminary data.</text>
</comment>
<feature type="signal peptide" evidence="1">
    <location>
        <begin position="1"/>
        <end position="27"/>
    </location>
</feature>
<gene>
    <name evidence="2" type="ORF">GCM10010991_08730</name>
</gene>
<evidence type="ECO:0000313" key="2">
    <source>
        <dbReference type="EMBL" id="GGO27221.1"/>
    </source>
</evidence>
<accession>A0A918DCC9</accession>
<name>A0A918DCC9_9RHOB</name>
<evidence type="ECO:0000256" key="1">
    <source>
        <dbReference type="SAM" id="SignalP"/>
    </source>
</evidence>
<keyword evidence="3" id="KW-1185">Reference proteome</keyword>
<dbReference type="RefSeq" id="WP_146285373.1">
    <property type="nucleotide sequence ID" value="NZ_BMLP01000001.1"/>
</dbReference>
<dbReference type="AlphaFoldDB" id="A0A918DCC9"/>
<dbReference type="OrthoDB" id="7860885at2"/>
<keyword evidence="1" id="KW-0732">Signal</keyword>
<dbReference type="EMBL" id="BMLP01000001">
    <property type="protein sequence ID" value="GGO27221.1"/>
    <property type="molecule type" value="Genomic_DNA"/>
</dbReference>
<proteinExistence type="predicted"/>
<evidence type="ECO:0000313" key="3">
    <source>
        <dbReference type="Proteomes" id="UP000598196"/>
    </source>
</evidence>
<sequence length="143" mass="15290">MTSATLLAALSITASAVLVGFAGGVAAQTTEATAEPEETVPVVKSYDGIQTILLDDDLVSFRLGITGGRVEDLEAYARCAVAQYAQIRGYGYARHIRTNVVRNMNRWNGDAVFMISADLPRGIKVITAGETLAECRKLEIPTV</sequence>
<dbReference type="Proteomes" id="UP000598196">
    <property type="component" value="Unassembled WGS sequence"/>
</dbReference>
<organism evidence="2 3">
    <name type="scientific">Gemmobacter aquaticus</name>
    <dbReference type="NCBI Taxonomy" id="490185"/>
    <lineage>
        <taxon>Bacteria</taxon>
        <taxon>Pseudomonadati</taxon>
        <taxon>Pseudomonadota</taxon>
        <taxon>Alphaproteobacteria</taxon>
        <taxon>Rhodobacterales</taxon>
        <taxon>Paracoccaceae</taxon>
        <taxon>Gemmobacter</taxon>
    </lineage>
</organism>
<feature type="chain" id="PRO_5036907902" evidence="1">
    <location>
        <begin position="28"/>
        <end position="143"/>
    </location>
</feature>